<organism evidence="1 2">
    <name type="scientific">Rosa chinensis</name>
    <name type="common">China rose</name>
    <dbReference type="NCBI Taxonomy" id="74649"/>
    <lineage>
        <taxon>Eukaryota</taxon>
        <taxon>Viridiplantae</taxon>
        <taxon>Streptophyta</taxon>
        <taxon>Embryophyta</taxon>
        <taxon>Tracheophyta</taxon>
        <taxon>Spermatophyta</taxon>
        <taxon>Magnoliopsida</taxon>
        <taxon>eudicotyledons</taxon>
        <taxon>Gunneridae</taxon>
        <taxon>Pentapetalae</taxon>
        <taxon>rosids</taxon>
        <taxon>fabids</taxon>
        <taxon>Rosales</taxon>
        <taxon>Rosaceae</taxon>
        <taxon>Rosoideae</taxon>
        <taxon>Rosoideae incertae sedis</taxon>
        <taxon>Rosa</taxon>
    </lineage>
</organism>
<evidence type="ECO:0000313" key="1">
    <source>
        <dbReference type="EMBL" id="PRQ55994.1"/>
    </source>
</evidence>
<dbReference type="Proteomes" id="UP000238479">
    <property type="component" value="Chromosome 1"/>
</dbReference>
<comment type="caution">
    <text evidence="1">The sequence shown here is derived from an EMBL/GenBank/DDBJ whole genome shotgun (WGS) entry which is preliminary data.</text>
</comment>
<sequence>MSLLCSSLCTPKRSVTLLTVETQAINLLRLNRVKYGLKQKKIELHYTKEAVELLGKLDFDLKLWSKPSHQEGSTVTYTNASLSNSSVATLLHCWS</sequence>
<dbReference type="AlphaFoldDB" id="A0A2P6SBF1"/>
<dbReference type="Gramene" id="PRQ55994">
    <property type="protein sequence ID" value="PRQ55994"/>
    <property type="gene ID" value="RchiOBHm_Chr1g0330831"/>
</dbReference>
<accession>A0A2P6SBF1</accession>
<keyword evidence="2" id="KW-1185">Reference proteome</keyword>
<protein>
    <submittedName>
        <fullName evidence="1">Uncharacterized protein</fullName>
    </submittedName>
</protein>
<reference evidence="1 2" key="1">
    <citation type="journal article" date="2018" name="Nat. Genet.">
        <title>The Rosa genome provides new insights in the design of modern roses.</title>
        <authorList>
            <person name="Bendahmane M."/>
        </authorList>
    </citation>
    <scope>NUCLEOTIDE SEQUENCE [LARGE SCALE GENOMIC DNA]</scope>
    <source>
        <strain evidence="2">cv. Old Blush</strain>
    </source>
</reference>
<proteinExistence type="predicted"/>
<name>A0A2P6SBF1_ROSCH</name>
<evidence type="ECO:0000313" key="2">
    <source>
        <dbReference type="Proteomes" id="UP000238479"/>
    </source>
</evidence>
<dbReference type="EMBL" id="PDCK01000039">
    <property type="protein sequence ID" value="PRQ55994.1"/>
    <property type="molecule type" value="Genomic_DNA"/>
</dbReference>
<gene>
    <name evidence="1" type="ORF">RchiOBHm_Chr1g0330831</name>
</gene>